<dbReference type="RefSeq" id="WP_209597948.1">
    <property type="nucleotide sequence ID" value="NZ_JAGJCF010000032.1"/>
</dbReference>
<protein>
    <submittedName>
        <fullName evidence="2">Uncharacterized protein</fullName>
    </submittedName>
</protein>
<keyword evidence="1" id="KW-0175">Coiled coil</keyword>
<feature type="coiled-coil region" evidence="1">
    <location>
        <begin position="10"/>
        <end position="44"/>
    </location>
</feature>
<proteinExistence type="predicted"/>
<evidence type="ECO:0000313" key="3">
    <source>
        <dbReference type="Proteomes" id="UP000678276"/>
    </source>
</evidence>
<gene>
    <name evidence="2" type="ORF">J6595_22245</name>
</gene>
<organism evidence="2 3">
    <name type="scientific">Jiella mangrovi</name>
    <dbReference type="NCBI Taxonomy" id="2821407"/>
    <lineage>
        <taxon>Bacteria</taxon>
        <taxon>Pseudomonadati</taxon>
        <taxon>Pseudomonadota</taxon>
        <taxon>Alphaproteobacteria</taxon>
        <taxon>Hyphomicrobiales</taxon>
        <taxon>Aurantimonadaceae</taxon>
        <taxon>Jiella</taxon>
    </lineage>
</organism>
<keyword evidence="3" id="KW-1185">Reference proteome</keyword>
<sequence>MLTDDLTYFEKRLISELERIESEIKELNSEKFALQRQLAKARAERTGLADVSRKNSHNRHLAESSIIDTLKKNSKEVTTGKLLSEARNTNFDLKDTTFRSYLHRMKKNGLIKTGSGTGRWLLVTKDN</sequence>
<dbReference type="EMBL" id="JAGJCF010000032">
    <property type="protein sequence ID" value="MBP0618312.1"/>
    <property type="molecule type" value="Genomic_DNA"/>
</dbReference>
<dbReference type="Proteomes" id="UP000678276">
    <property type="component" value="Unassembled WGS sequence"/>
</dbReference>
<evidence type="ECO:0000313" key="2">
    <source>
        <dbReference type="EMBL" id="MBP0618312.1"/>
    </source>
</evidence>
<name>A0ABS4BNI5_9HYPH</name>
<evidence type="ECO:0000256" key="1">
    <source>
        <dbReference type="SAM" id="Coils"/>
    </source>
</evidence>
<accession>A0ABS4BNI5</accession>
<comment type="caution">
    <text evidence="2">The sequence shown here is derived from an EMBL/GenBank/DDBJ whole genome shotgun (WGS) entry which is preliminary data.</text>
</comment>
<reference evidence="2 3" key="1">
    <citation type="submission" date="2021-04" db="EMBL/GenBank/DDBJ databases">
        <title>Whole genome sequence of Jiella sp. KSK16Y-1.</title>
        <authorList>
            <person name="Tuo L."/>
        </authorList>
    </citation>
    <scope>NUCLEOTIDE SEQUENCE [LARGE SCALE GENOMIC DNA]</scope>
    <source>
        <strain evidence="2 3">KSK16Y-1</strain>
    </source>
</reference>